<gene>
    <name evidence="13" type="ORF">GCM10008906_12080</name>
</gene>
<comment type="similarity">
    <text evidence="8">Belongs to the methyl-accepting chemotaxis (MCP) protein family.</text>
</comment>
<dbReference type="InterPro" id="IPR004090">
    <property type="entry name" value="Chemotax_Me-accpt_rcpt"/>
</dbReference>
<dbReference type="PANTHER" id="PTHR32089">
    <property type="entry name" value="METHYL-ACCEPTING CHEMOTAXIS PROTEIN MCPB"/>
    <property type="match status" value="1"/>
</dbReference>
<dbReference type="Gene3D" id="1.10.287.950">
    <property type="entry name" value="Methyl-accepting chemotaxis protein"/>
    <property type="match status" value="1"/>
</dbReference>
<keyword evidence="2" id="KW-1003">Cell membrane</keyword>
<proteinExistence type="inferred from homology"/>
<dbReference type="PROSITE" id="PS51257">
    <property type="entry name" value="PROKAR_LIPOPROTEIN"/>
    <property type="match status" value="1"/>
</dbReference>
<dbReference type="InterPro" id="IPR029151">
    <property type="entry name" value="Sensor-like_sf"/>
</dbReference>
<feature type="transmembrane region" description="Helical" evidence="10">
    <location>
        <begin position="284"/>
        <end position="303"/>
    </location>
</feature>
<evidence type="ECO:0000256" key="6">
    <source>
        <dbReference type="ARBA" id="ARBA00023136"/>
    </source>
</evidence>
<evidence type="ECO:0000256" key="2">
    <source>
        <dbReference type="ARBA" id="ARBA00022475"/>
    </source>
</evidence>
<feature type="domain" description="Methyl-accepting transducer" evidence="11">
    <location>
        <begin position="383"/>
        <end position="640"/>
    </location>
</feature>
<evidence type="ECO:0000256" key="3">
    <source>
        <dbReference type="ARBA" id="ARBA00022500"/>
    </source>
</evidence>
<feature type="domain" description="HAMP" evidence="12">
    <location>
        <begin position="319"/>
        <end position="364"/>
    </location>
</feature>
<dbReference type="CDD" id="cd06225">
    <property type="entry name" value="HAMP"/>
    <property type="match status" value="1"/>
</dbReference>
<evidence type="ECO:0000256" key="7">
    <source>
        <dbReference type="ARBA" id="ARBA00023224"/>
    </source>
</evidence>
<evidence type="ECO:0000256" key="8">
    <source>
        <dbReference type="ARBA" id="ARBA00029447"/>
    </source>
</evidence>
<evidence type="ECO:0000256" key="9">
    <source>
        <dbReference type="PROSITE-ProRule" id="PRU00284"/>
    </source>
</evidence>
<protein>
    <submittedName>
        <fullName evidence="13">Methyl-accepting chemotaxis protein</fullName>
    </submittedName>
</protein>
<dbReference type="PRINTS" id="PR00260">
    <property type="entry name" value="CHEMTRNSDUCR"/>
</dbReference>
<evidence type="ECO:0000256" key="10">
    <source>
        <dbReference type="SAM" id="Phobius"/>
    </source>
</evidence>
<dbReference type="CDD" id="cd18773">
    <property type="entry name" value="PDC1_HK_sensor"/>
    <property type="match status" value="1"/>
</dbReference>
<keyword evidence="6 10" id="KW-0472">Membrane</keyword>
<dbReference type="PROSITE" id="PS50885">
    <property type="entry name" value="HAMP"/>
    <property type="match status" value="1"/>
</dbReference>
<keyword evidence="5 10" id="KW-1133">Transmembrane helix</keyword>
<name>A0ABP3UK52_9CLOT</name>
<dbReference type="InterPro" id="IPR003660">
    <property type="entry name" value="HAMP_dom"/>
</dbReference>
<dbReference type="PANTHER" id="PTHR32089:SF112">
    <property type="entry name" value="LYSOZYME-LIKE PROTEIN-RELATED"/>
    <property type="match status" value="1"/>
</dbReference>
<feature type="transmembrane region" description="Helical" evidence="10">
    <location>
        <begin position="12"/>
        <end position="35"/>
    </location>
</feature>
<accession>A0ABP3UK52</accession>
<keyword evidence="4 10" id="KW-0812">Transmembrane</keyword>
<dbReference type="InterPro" id="IPR033479">
    <property type="entry name" value="dCache_1"/>
</dbReference>
<keyword evidence="7 9" id="KW-0807">Transducer</keyword>
<dbReference type="Gene3D" id="3.30.450.20">
    <property type="entry name" value="PAS domain"/>
    <property type="match status" value="1"/>
</dbReference>
<dbReference type="SUPFAM" id="SSF103190">
    <property type="entry name" value="Sensory domain-like"/>
    <property type="match status" value="1"/>
</dbReference>
<comment type="subcellular location">
    <subcellularLocation>
        <location evidence="1">Cell membrane</location>
        <topology evidence="1">Multi-pass membrane protein</topology>
    </subcellularLocation>
</comment>
<evidence type="ECO:0000259" key="12">
    <source>
        <dbReference type="PROSITE" id="PS50885"/>
    </source>
</evidence>
<evidence type="ECO:0000313" key="14">
    <source>
        <dbReference type="Proteomes" id="UP001501510"/>
    </source>
</evidence>
<dbReference type="PROSITE" id="PS50111">
    <property type="entry name" value="CHEMOTAXIS_TRANSDUC_2"/>
    <property type="match status" value="1"/>
</dbReference>
<keyword evidence="3" id="KW-0145">Chemotaxis</keyword>
<dbReference type="SMART" id="SM00283">
    <property type="entry name" value="MA"/>
    <property type="match status" value="1"/>
</dbReference>
<dbReference type="InterPro" id="IPR004089">
    <property type="entry name" value="MCPsignal_dom"/>
</dbReference>
<evidence type="ECO:0000256" key="5">
    <source>
        <dbReference type="ARBA" id="ARBA00022989"/>
    </source>
</evidence>
<dbReference type="Proteomes" id="UP001501510">
    <property type="component" value="Unassembled WGS sequence"/>
</dbReference>
<dbReference type="Pfam" id="PF02743">
    <property type="entry name" value="dCache_1"/>
    <property type="match status" value="1"/>
</dbReference>
<comment type="caution">
    <text evidence="13">The sequence shown here is derived from an EMBL/GenBank/DDBJ whole genome shotgun (WGS) entry which is preliminary data.</text>
</comment>
<evidence type="ECO:0000256" key="1">
    <source>
        <dbReference type="ARBA" id="ARBA00004651"/>
    </source>
</evidence>
<evidence type="ECO:0000259" key="11">
    <source>
        <dbReference type="PROSITE" id="PS50111"/>
    </source>
</evidence>
<evidence type="ECO:0000313" key="13">
    <source>
        <dbReference type="EMBL" id="GAA0736698.1"/>
    </source>
</evidence>
<dbReference type="EMBL" id="BAAACG010000006">
    <property type="protein sequence ID" value="GAA0736698.1"/>
    <property type="molecule type" value="Genomic_DNA"/>
</dbReference>
<dbReference type="Gene3D" id="6.10.340.10">
    <property type="match status" value="1"/>
</dbReference>
<dbReference type="Pfam" id="PF00015">
    <property type="entry name" value="MCPsignal"/>
    <property type="match status" value="1"/>
</dbReference>
<sequence length="669" mass="73591">MKKINLSSIKYKIIFYFSILLAIGCISFGATSYFISSRALNNTVNLILPQLSNQTSKLVDQKIKTKLKNLETLANIPLIKNEKASITEKMNLLKEEAKINNDLRIGIVDINGNVIYTDGNKINIGEKENIVKALKGEENVTDPLKSEVDGKVEVMCTFPIKSNGKVIGAITSVTDMKEFNKLMEQIKIGNSNSSFIVDKNGVTIADKDMTVVNNQISYMKKAEKDSKFKSVGKAVKKMISKKEGTSEYNYEGVDKVMAFSSIKSTGWVVAAVITKKEVLLQLNVLVKSIIIASIIALIVGVVFTRFISHKMSKGIENGVEYIEKASSGDLRFDISKKHLESKDEIGKMARSINEMKSSVGGMIDSIKDTSKNIENQSDGLYNASNEMTTSCENVTLSIQEVAKGTQNQAQELSQITDILNQFGYSIEEASKSVEDIEEGTKGIKGTADESNEHMNQLIISVKNVKNTFNDLIEKTVAVETNVDKINEITDLINSIAQQTNLLALNAAIEAARAGESGRGFAVVAEEIRKLAEESRNSSENIASIVSNVVTDTGNMSNNTKEVKKTLEKQESMIDITLKSFEKITNAVDDIMPKVKKTTDATLKIDKDKVDIIKKIENISAVSEEVSASSEEISASSEEMTSISMEVEETAKKLNVMTKDMKDKVEIFNV</sequence>
<dbReference type="CDD" id="cd12912">
    <property type="entry name" value="PDC2_MCP_like"/>
    <property type="match status" value="1"/>
</dbReference>
<dbReference type="RefSeq" id="WP_343759861.1">
    <property type="nucleotide sequence ID" value="NZ_BAAACG010000006.1"/>
</dbReference>
<reference evidence="14" key="1">
    <citation type="journal article" date="2019" name="Int. J. Syst. Evol. Microbiol.">
        <title>The Global Catalogue of Microorganisms (GCM) 10K type strain sequencing project: providing services to taxonomists for standard genome sequencing and annotation.</title>
        <authorList>
            <consortium name="The Broad Institute Genomics Platform"/>
            <consortium name="The Broad Institute Genome Sequencing Center for Infectious Disease"/>
            <person name="Wu L."/>
            <person name="Ma J."/>
        </authorList>
    </citation>
    <scope>NUCLEOTIDE SEQUENCE [LARGE SCALE GENOMIC DNA]</scope>
    <source>
        <strain evidence="14">JCM 1407</strain>
    </source>
</reference>
<evidence type="ECO:0000256" key="4">
    <source>
        <dbReference type="ARBA" id="ARBA00022692"/>
    </source>
</evidence>
<organism evidence="13 14">
    <name type="scientific">Clostridium oceanicum</name>
    <dbReference type="NCBI Taxonomy" id="1543"/>
    <lineage>
        <taxon>Bacteria</taxon>
        <taxon>Bacillati</taxon>
        <taxon>Bacillota</taxon>
        <taxon>Clostridia</taxon>
        <taxon>Eubacteriales</taxon>
        <taxon>Clostridiaceae</taxon>
        <taxon>Clostridium</taxon>
    </lineage>
</organism>
<keyword evidence="14" id="KW-1185">Reference proteome</keyword>
<dbReference type="SUPFAM" id="SSF58104">
    <property type="entry name" value="Methyl-accepting chemotaxis protein (MCP) signaling domain"/>
    <property type="match status" value="1"/>
</dbReference>